<dbReference type="Gene3D" id="1.25.40.10">
    <property type="entry name" value="Tetratricopeptide repeat domain"/>
    <property type="match status" value="1"/>
</dbReference>
<evidence type="ECO:0000313" key="8">
    <source>
        <dbReference type="Proteomes" id="UP000032702"/>
    </source>
</evidence>
<gene>
    <name evidence="7" type="ORF">STIAU_1726</name>
</gene>
<dbReference type="PROSITE" id="PS50005">
    <property type="entry name" value="TPR"/>
    <property type="match status" value="1"/>
</dbReference>
<evidence type="ECO:0000313" key="7">
    <source>
        <dbReference type="EMBL" id="EAU64251.1"/>
    </source>
</evidence>
<evidence type="ECO:0000259" key="6">
    <source>
        <dbReference type="PROSITE" id="PS50123"/>
    </source>
</evidence>
<keyword evidence="1" id="KW-0489">Methyltransferase</keyword>
<dbReference type="AlphaFoldDB" id="Q08UV4"/>
<dbReference type="InterPro" id="IPR000780">
    <property type="entry name" value="CheR_MeTrfase"/>
</dbReference>
<dbReference type="SUPFAM" id="SSF48452">
    <property type="entry name" value="TPR-like"/>
    <property type="match status" value="1"/>
</dbReference>
<dbReference type="GO" id="GO:0008757">
    <property type="term" value="F:S-adenosylmethionine-dependent methyltransferase activity"/>
    <property type="evidence" value="ECO:0007669"/>
    <property type="project" value="InterPro"/>
</dbReference>
<proteinExistence type="predicted"/>
<dbReference type="EMBL" id="AAMD01000124">
    <property type="protein sequence ID" value="EAU64251.1"/>
    <property type="molecule type" value="Genomic_DNA"/>
</dbReference>
<evidence type="ECO:0000256" key="3">
    <source>
        <dbReference type="ARBA" id="ARBA00022691"/>
    </source>
</evidence>
<dbReference type="SMART" id="SM00138">
    <property type="entry name" value="MeTrc"/>
    <property type="match status" value="1"/>
</dbReference>
<dbReference type="GO" id="GO:0032259">
    <property type="term" value="P:methylation"/>
    <property type="evidence" value="ECO:0007669"/>
    <property type="project" value="UniProtKB-KW"/>
</dbReference>
<dbReference type="InterPro" id="IPR050903">
    <property type="entry name" value="Bact_Chemotaxis_MeTrfase"/>
</dbReference>
<dbReference type="InterPro" id="IPR029063">
    <property type="entry name" value="SAM-dependent_MTases_sf"/>
</dbReference>
<dbReference type="Gene3D" id="3.40.50.150">
    <property type="entry name" value="Vaccinia Virus protein VP39"/>
    <property type="match status" value="1"/>
</dbReference>
<protein>
    <submittedName>
        <fullName evidence="7">CheR4</fullName>
    </submittedName>
</protein>
<dbReference type="InterPro" id="IPR022642">
    <property type="entry name" value="CheR_C"/>
</dbReference>
<evidence type="ECO:0000256" key="5">
    <source>
        <dbReference type="SAM" id="MobiDB-lite"/>
    </source>
</evidence>
<evidence type="ECO:0000256" key="4">
    <source>
        <dbReference type="PROSITE-ProRule" id="PRU00339"/>
    </source>
</evidence>
<reference evidence="7 8" key="1">
    <citation type="submission" date="2006-04" db="EMBL/GenBank/DDBJ databases">
        <authorList>
            <person name="Nierman W.C."/>
        </authorList>
    </citation>
    <scope>NUCLEOTIDE SEQUENCE [LARGE SCALE GENOMIC DNA]</scope>
    <source>
        <strain evidence="7 8">DW4/3-1</strain>
    </source>
</reference>
<organism evidence="7 8">
    <name type="scientific">Stigmatella aurantiaca (strain DW4/3-1)</name>
    <dbReference type="NCBI Taxonomy" id="378806"/>
    <lineage>
        <taxon>Bacteria</taxon>
        <taxon>Pseudomonadati</taxon>
        <taxon>Myxococcota</taxon>
        <taxon>Myxococcia</taxon>
        <taxon>Myxococcales</taxon>
        <taxon>Cystobacterineae</taxon>
        <taxon>Archangiaceae</taxon>
        <taxon>Stigmatella</taxon>
    </lineage>
</organism>
<dbReference type="Proteomes" id="UP000032702">
    <property type="component" value="Unassembled WGS sequence"/>
</dbReference>
<keyword evidence="4" id="KW-0802">TPR repeat</keyword>
<feature type="domain" description="CheR-type methyltransferase" evidence="6">
    <location>
        <begin position="183"/>
        <end position="444"/>
    </location>
</feature>
<dbReference type="PANTHER" id="PTHR24422:SF19">
    <property type="entry name" value="CHEMOTAXIS PROTEIN METHYLTRANSFERASE"/>
    <property type="match status" value="1"/>
</dbReference>
<dbReference type="CDD" id="cd02440">
    <property type="entry name" value="AdoMet_MTases"/>
    <property type="match status" value="1"/>
</dbReference>
<dbReference type="Pfam" id="PF01739">
    <property type="entry name" value="CheR"/>
    <property type="match status" value="1"/>
</dbReference>
<dbReference type="PRINTS" id="PR00996">
    <property type="entry name" value="CHERMTFRASE"/>
</dbReference>
<keyword evidence="3" id="KW-0949">S-adenosyl-L-methionine</keyword>
<sequence>MIQFAPVSEREPDCINVRSHDVRRCRRGTLPHRARAGLDLRAAHPGGRRDDAAVAGDAGGGCAALCPGRGRGARPSVPRHPSGDLAGGLQRGHGPALRLAARGGAAARAGGGGSAGAAAAGRARAGHAAAAAGGGRGGQPGGARHAGWAIAGGAGHLAAVDRSGLGPVGDGGGGVMEWPKAVNRFATFVERRLGLAPVPNGGRELEALLAEKSARSGLEAYLAKLEAAGNQDAELRLLAERLTVGETYFFRHLAQLQALVAEVLPRVQREGRPARVLCAGCSSGEEAYSVAILCRENALVEPERLSITGVDVNPRAIERARKARYAAWSLRSCPEALRERWFHALPNGDFELRPSARERVLFEERNLLEEDPAFWASGSFDVILCRNVTLYFTPEVTRTVMARLERALTPGGALLLGPSETPRGFSESFEVLQVGEAFYHRRKTGLTPVPMAAPRPLDVASLQAASSVRWMSPPTPPAPRMPEPPREPLGMERAWRLLEEERYAEAQAWLEQLPEPDREQSSARLLRAVLHFQGGHFPEAERVAESLVATGRAEAAVYYLLGLCREQAGDEGGARNRYARAVHLEPTFALGHLRLGILARRAQEATPARVALRLALTLLAHEQPLHLTLFGGGFGRHGLMQVCQQELRACAEVP</sequence>
<comment type="caution">
    <text evidence="7">The sequence shown here is derived from an EMBL/GenBank/DDBJ whole genome shotgun (WGS) entry which is preliminary data.</text>
</comment>
<feature type="repeat" description="TPR" evidence="4">
    <location>
        <begin position="555"/>
        <end position="588"/>
    </location>
</feature>
<accession>Q08UV4</accession>
<feature type="region of interest" description="Disordered" evidence="5">
    <location>
        <begin position="70"/>
        <end position="92"/>
    </location>
</feature>
<dbReference type="InterPro" id="IPR019734">
    <property type="entry name" value="TPR_rpt"/>
</dbReference>
<evidence type="ECO:0000256" key="2">
    <source>
        <dbReference type="ARBA" id="ARBA00022679"/>
    </source>
</evidence>
<name>Q08UV4_STIAD</name>
<dbReference type="PANTHER" id="PTHR24422">
    <property type="entry name" value="CHEMOTAXIS PROTEIN METHYLTRANSFERASE"/>
    <property type="match status" value="1"/>
</dbReference>
<dbReference type="PATRIC" id="fig|378806.16.peg.3185"/>
<dbReference type="PROSITE" id="PS50123">
    <property type="entry name" value="CHER"/>
    <property type="match status" value="1"/>
</dbReference>
<keyword evidence="2" id="KW-0808">Transferase</keyword>
<evidence type="ECO:0000256" key="1">
    <source>
        <dbReference type="ARBA" id="ARBA00022603"/>
    </source>
</evidence>
<dbReference type="SUPFAM" id="SSF53335">
    <property type="entry name" value="S-adenosyl-L-methionine-dependent methyltransferases"/>
    <property type="match status" value="1"/>
</dbReference>
<dbReference type="InterPro" id="IPR011990">
    <property type="entry name" value="TPR-like_helical_dom_sf"/>
</dbReference>